<proteinExistence type="predicted"/>
<evidence type="ECO:0000313" key="1">
    <source>
        <dbReference type="EMBL" id="MBD2775179.1"/>
    </source>
</evidence>
<comment type="caution">
    <text evidence="1">The sequence shown here is derived from an EMBL/GenBank/DDBJ whole genome shotgun (WGS) entry which is preliminary data.</text>
</comment>
<dbReference type="EMBL" id="JACXAE010000076">
    <property type="protein sequence ID" value="MBD2775179.1"/>
    <property type="molecule type" value="Genomic_DNA"/>
</dbReference>
<gene>
    <name evidence="1" type="ORF">ICL16_24730</name>
</gene>
<sequence length="195" mass="22373">MKEHEQLELPLNIAPTKPSNPYVPILDPYWDEILRESSQSEDCDNFDECNLYGTASQHDDFVGEQLSFLSAPQQTLTQSQYQSVGEQVTENATTDLVDSLVGEQVKQDTKKSAPQHDTAHWVEKYWVQRGGNKYWYYRYMWMQGRKLNRIYIGSVRSRAAQTKKEAVEIAIASGLSPCEIKQLLLSNHEPKTTMP</sequence>
<evidence type="ECO:0000313" key="2">
    <source>
        <dbReference type="Proteomes" id="UP000629098"/>
    </source>
</evidence>
<name>A0A8J6XG35_9CYAN</name>
<accession>A0A8J6XG35</accession>
<keyword evidence="2" id="KW-1185">Reference proteome</keyword>
<reference evidence="1" key="1">
    <citation type="submission" date="2020-09" db="EMBL/GenBank/DDBJ databases">
        <title>Iningainema tapete sp. nov. (Scytonemataceae, Cyanobacteria) from greenhouses in central Florida (USA) produces two types of nodularin with biosynthetic potential for microcystin-LR and anabaenopeptins.</title>
        <authorList>
            <person name="Berthold D.E."/>
            <person name="Lefler F.W."/>
            <person name="Huang I.-S."/>
            <person name="Abdulla H."/>
            <person name="Zimba P.V."/>
            <person name="Laughinghouse H.D. IV."/>
        </authorList>
    </citation>
    <scope>NUCLEOTIDE SEQUENCE</scope>
    <source>
        <strain evidence="1">BLCCT55</strain>
    </source>
</reference>
<dbReference type="RefSeq" id="WP_190833232.1">
    <property type="nucleotide sequence ID" value="NZ_CAWPPI010000076.1"/>
</dbReference>
<dbReference type="AlphaFoldDB" id="A0A8J6XG35"/>
<organism evidence="1 2">
    <name type="scientific">Iningainema tapete BLCC-T55</name>
    <dbReference type="NCBI Taxonomy" id="2748662"/>
    <lineage>
        <taxon>Bacteria</taxon>
        <taxon>Bacillati</taxon>
        <taxon>Cyanobacteriota</taxon>
        <taxon>Cyanophyceae</taxon>
        <taxon>Nostocales</taxon>
        <taxon>Scytonemataceae</taxon>
        <taxon>Iningainema tapete</taxon>
    </lineage>
</organism>
<dbReference type="Proteomes" id="UP000629098">
    <property type="component" value="Unassembled WGS sequence"/>
</dbReference>
<protein>
    <submittedName>
        <fullName evidence="1">DUF4102 domain-containing protein</fullName>
    </submittedName>
</protein>